<comment type="caution">
    <text evidence="1">The sequence shown here is derived from an EMBL/GenBank/DDBJ whole genome shotgun (WGS) entry which is preliminary data.</text>
</comment>
<gene>
    <name evidence="1" type="ORF">T10_9829</name>
</gene>
<dbReference type="AlphaFoldDB" id="A0A0V1MHL2"/>
<dbReference type="Proteomes" id="UP000054843">
    <property type="component" value="Unassembled WGS sequence"/>
</dbReference>
<protein>
    <submittedName>
        <fullName evidence="1">Uncharacterized protein</fullName>
    </submittedName>
</protein>
<sequence length="105" mass="12206">MIGCRHWLRLCTLRKKSIFDDGMFPLVYSKFIRANHSLLACLPTLLRSSDRFLASYQFHNTVQDDNNKFISFSIINQKLKLKNSASSLFNNSKQHSVINLLQEID</sequence>
<evidence type="ECO:0000313" key="2">
    <source>
        <dbReference type="Proteomes" id="UP000054843"/>
    </source>
</evidence>
<reference evidence="1 2" key="1">
    <citation type="submission" date="2015-01" db="EMBL/GenBank/DDBJ databases">
        <title>Evolution of Trichinella species and genotypes.</title>
        <authorList>
            <person name="Korhonen P.K."/>
            <person name="Edoardo P."/>
            <person name="Giuseppe L.R."/>
            <person name="Gasser R.B."/>
        </authorList>
    </citation>
    <scope>NUCLEOTIDE SEQUENCE [LARGE SCALE GENOMIC DNA]</scope>
    <source>
        <strain evidence="1">ISS1980</strain>
    </source>
</reference>
<organism evidence="1 2">
    <name type="scientific">Trichinella papuae</name>
    <dbReference type="NCBI Taxonomy" id="268474"/>
    <lineage>
        <taxon>Eukaryota</taxon>
        <taxon>Metazoa</taxon>
        <taxon>Ecdysozoa</taxon>
        <taxon>Nematoda</taxon>
        <taxon>Enoplea</taxon>
        <taxon>Dorylaimia</taxon>
        <taxon>Trichinellida</taxon>
        <taxon>Trichinellidae</taxon>
        <taxon>Trichinella</taxon>
    </lineage>
</organism>
<proteinExistence type="predicted"/>
<dbReference type="EMBL" id="JYDO01000100">
    <property type="protein sequence ID" value="KRZ71213.1"/>
    <property type="molecule type" value="Genomic_DNA"/>
</dbReference>
<accession>A0A0V1MHL2</accession>
<keyword evidence="2" id="KW-1185">Reference proteome</keyword>
<name>A0A0V1MHL2_9BILA</name>
<evidence type="ECO:0000313" key="1">
    <source>
        <dbReference type="EMBL" id="KRZ71213.1"/>
    </source>
</evidence>